<dbReference type="RefSeq" id="WP_317831228.1">
    <property type="nucleotide sequence ID" value="NZ_CP136920.1"/>
</dbReference>
<name>A0AAQ3QU79_9BACT</name>
<evidence type="ECO:0000313" key="3">
    <source>
        <dbReference type="Proteomes" id="UP001304300"/>
    </source>
</evidence>
<gene>
    <name evidence="2" type="ORF">RZN69_12125</name>
</gene>
<reference evidence="2 3" key="1">
    <citation type="submission" date="2023-10" db="EMBL/GenBank/DDBJ databases">
        <title>Rubellicoccus peritrichatus gen. nov., sp. nov., isolated from an algae of coral reef tank.</title>
        <authorList>
            <person name="Luo J."/>
        </authorList>
    </citation>
    <scope>NUCLEOTIDE SEQUENCE [LARGE SCALE GENOMIC DNA]</scope>
    <source>
        <strain evidence="2 3">CR14</strain>
    </source>
</reference>
<dbReference type="Gene3D" id="2.60.420.10">
    <property type="entry name" value="Maltose phosphorylase, domain 3"/>
    <property type="match status" value="1"/>
</dbReference>
<evidence type="ECO:0000259" key="1">
    <source>
        <dbReference type="Pfam" id="PF17389"/>
    </source>
</evidence>
<feature type="domain" description="Alpha-L-rhamnosidase six-hairpin glycosidase" evidence="1">
    <location>
        <begin position="390"/>
        <end position="715"/>
    </location>
</feature>
<keyword evidence="3" id="KW-1185">Reference proteome</keyword>
<dbReference type="Gene3D" id="2.60.120.260">
    <property type="entry name" value="Galactose-binding domain-like"/>
    <property type="match status" value="2"/>
</dbReference>
<dbReference type="InterPro" id="IPR012341">
    <property type="entry name" value="6hp_glycosidase-like_sf"/>
</dbReference>
<evidence type="ECO:0000313" key="2">
    <source>
        <dbReference type="EMBL" id="WOO39362.1"/>
    </source>
</evidence>
<dbReference type="GO" id="GO:0005975">
    <property type="term" value="P:carbohydrate metabolic process"/>
    <property type="evidence" value="ECO:0007669"/>
    <property type="project" value="InterPro"/>
</dbReference>
<dbReference type="AlphaFoldDB" id="A0AAQ3QU79"/>
<dbReference type="Gene3D" id="1.50.10.10">
    <property type="match status" value="1"/>
</dbReference>
<dbReference type="PANTHER" id="PTHR34987:SF2">
    <property type="entry name" value="B, PUTATIVE (AFU_ORTHOLOGUE AFUA_7G05040)-RELATED"/>
    <property type="match status" value="1"/>
</dbReference>
<dbReference type="Pfam" id="PF17389">
    <property type="entry name" value="Bac_rhamnosid6H"/>
    <property type="match status" value="1"/>
</dbReference>
<accession>A0AAQ3QU79</accession>
<dbReference type="InterPro" id="IPR008928">
    <property type="entry name" value="6-hairpin_glycosidase_sf"/>
</dbReference>
<dbReference type="InterPro" id="IPR035396">
    <property type="entry name" value="Bac_rhamnosid6H"/>
</dbReference>
<dbReference type="PANTHER" id="PTHR34987">
    <property type="entry name" value="C, PUTATIVE (AFU_ORTHOLOGUE AFUA_3G02880)-RELATED"/>
    <property type="match status" value="1"/>
</dbReference>
<organism evidence="2 3">
    <name type="scientific">Rubellicoccus peritrichatus</name>
    <dbReference type="NCBI Taxonomy" id="3080537"/>
    <lineage>
        <taxon>Bacteria</taxon>
        <taxon>Pseudomonadati</taxon>
        <taxon>Verrucomicrobiota</taxon>
        <taxon>Opitutia</taxon>
        <taxon>Puniceicoccales</taxon>
        <taxon>Cerasicoccaceae</taxon>
        <taxon>Rubellicoccus</taxon>
    </lineage>
</organism>
<proteinExistence type="predicted"/>
<sequence>MKKIFLTPGNPDAAGIHQQYPIEDAAWIWSEDDKPGTPTFARFSLTFTALTEPMKLHVSGDQRYELLLDGKLISRGPDAGDKWHWSFASYEIPLTAGEHTFEAIVWCLGNDAPLAHHSHAAGFILAGEGAYADLINTGKAPWKAEVLDGISFDEKRLLEGAHYIGSAAVFDGRDFPWEPKNPKSAIITEPPLEDWCWRYGMRLSDRRFQPSGLPDQKANEIRTGCVRAIVPEAGEAGEATFFPKAVTDDPAIATWNALLKREKSVTIPANSSLAVLWDLENYYCGYPALQTDGGNGAQLTVEWAESLFETAKAINGDRTPRKGQRSVIAEKYFVGFGDTFIPDGGKQRNWHNYWWRSGRYMLLRIKTYAEAVTIKDWSIQETRLPLNFEGQFSSSDESLPALFQLCQRGLEMCAHETFVDCPYYEQLMYIGDGRLQALCLYATVQDASLQRRALNLVDWSRATQGGGWTASRYPSRMDQIIPTFSLIWISMVRDHYDWRGEADFIKGKLPAVRAVLDRFADYKNERGLLEKIPCWQFVDWCSTWDTGYPPGAMDGVSSVINLLYAWTLQNAAYLESHLGDSLRADLLLQQREAILKEVHKCFWDTDKKMLADDEAHTSFSQHGQTFALLNDFLDEDEKDAAFNAMQDPSLHQATVYFRHYLFACSFQQMKPDTYFSSLGDWWGMLKADAHTPWERPEPSRSDCHAWGSHPWFWAFTGLAGIHPSAPEFAEVRIAPQPGSLNELSASMPHPKGTIKLSLTFEGAACRGKAILPETITGTFIWRGEEIALQGGENIVEIK</sequence>
<dbReference type="EMBL" id="CP136920">
    <property type="protein sequence ID" value="WOO39362.1"/>
    <property type="molecule type" value="Genomic_DNA"/>
</dbReference>
<dbReference type="KEGG" id="puo:RZN69_12125"/>
<dbReference type="Proteomes" id="UP001304300">
    <property type="component" value="Chromosome"/>
</dbReference>
<dbReference type="SUPFAM" id="SSF48208">
    <property type="entry name" value="Six-hairpin glycosidases"/>
    <property type="match status" value="1"/>
</dbReference>
<protein>
    <recommendedName>
        <fullName evidence="1">Alpha-L-rhamnosidase six-hairpin glycosidase domain-containing protein</fullName>
    </recommendedName>
</protein>